<feature type="transmembrane region" description="Helical" evidence="5">
    <location>
        <begin position="184"/>
        <end position="208"/>
    </location>
</feature>
<dbReference type="SUPFAM" id="SSF103473">
    <property type="entry name" value="MFS general substrate transporter"/>
    <property type="match status" value="1"/>
</dbReference>
<evidence type="ECO:0000256" key="5">
    <source>
        <dbReference type="SAM" id="Phobius"/>
    </source>
</evidence>
<dbReference type="Proteomes" id="UP000036893">
    <property type="component" value="Unassembled WGS sequence"/>
</dbReference>
<dbReference type="AlphaFoldDB" id="A0A8E0UUK2"/>
<feature type="transmembrane region" description="Helical" evidence="5">
    <location>
        <begin position="44"/>
        <end position="61"/>
    </location>
</feature>
<dbReference type="InterPro" id="IPR036259">
    <property type="entry name" value="MFS_trans_sf"/>
</dbReference>
<evidence type="ECO:0008006" key="8">
    <source>
        <dbReference type="Google" id="ProtNLM"/>
    </source>
</evidence>
<dbReference type="PANTHER" id="PTHR48022">
    <property type="entry name" value="PLASTIDIC GLUCOSE TRANSPORTER 4"/>
    <property type="match status" value="1"/>
</dbReference>
<dbReference type="GeneID" id="66990259"/>
<gene>
    <name evidence="6" type="ORF">Aud_002783</name>
</gene>
<evidence type="ECO:0000313" key="7">
    <source>
        <dbReference type="Proteomes" id="UP000036893"/>
    </source>
</evidence>
<dbReference type="InterPro" id="IPR050360">
    <property type="entry name" value="MFS_Sugar_Transporters"/>
</dbReference>
<proteinExistence type="predicted"/>
<dbReference type="GO" id="GO:0005351">
    <property type="term" value="F:carbohydrate:proton symporter activity"/>
    <property type="evidence" value="ECO:0007669"/>
    <property type="project" value="TreeGrafter"/>
</dbReference>
<dbReference type="EMBL" id="BBXM02000002">
    <property type="protein sequence ID" value="GIC86412.1"/>
    <property type="molecule type" value="Genomic_DNA"/>
</dbReference>
<evidence type="ECO:0000256" key="1">
    <source>
        <dbReference type="ARBA" id="ARBA00004141"/>
    </source>
</evidence>
<sequence>MFVVARGILGFGTVFLGSSGHPLITEIAHPAHRATATAMFNTTYALGAIFAAWATFGTFPIDGSATWRVPSAIQGLPSLLQLLGLWMVPESSPLQLLAKYHAEGDSDDALVRFEYNEIEEALAYERSISKKNWIQSYLEFTRTSGNRKRLFILLWSACFAQIGITTGSAVFAQDSSNKAAGGAVVAFLYLFSPAYNFGINGNLGLYIAETHPVHLRMRDQACFQFFAKCFTLLATYAFPVGLENMGWKFYTIFIPWVAIEFIVVYFIYPETKGCSLEEIALILDGEPAEHSEDGVSRFHGKIVDAEHVEVTH</sequence>
<keyword evidence="3 5" id="KW-1133">Transmembrane helix</keyword>
<comment type="subcellular location">
    <subcellularLocation>
        <location evidence="1">Membrane</location>
        <topology evidence="1">Multi-pass membrane protein</topology>
    </subcellularLocation>
</comment>
<dbReference type="PANTHER" id="PTHR48022:SF64">
    <property type="entry name" value="MAJOR FACILITATOR SUPERFAMILY (MFS) PROFILE DOMAIN-CONTAINING PROTEIN"/>
    <property type="match status" value="1"/>
</dbReference>
<evidence type="ECO:0000256" key="3">
    <source>
        <dbReference type="ARBA" id="ARBA00022989"/>
    </source>
</evidence>
<dbReference type="GO" id="GO:0016020">
    <property type="term" value="C:membrane"/>
    <property type="evidence" value="ECO:0007669"/>
    <property type="project" value="UniProtKB-SubCell"/>
</dbReference>
<accession>A0A8E0UUK2</accession>
<organism evidence="6 7">
    <name type="scientific">Aspergillus udagawae</name>
    <dbReference type="NCBI Taxonomy" id="91492"/>
    <lineage>
        <taxon>Eukaryota</taxon>
        <taxon>Fungi</taxon>
        <taxon>Dikarya</taxon>
        <taxon>Ascomycota</taxon>
        <taxon>Pezizomycotina</taxon>
        <taxon>Eurotiomycetes</taxon>
        <taxon>Eurotiomycetidae</taxon>
        <taxon>Eurotiales</taxon>
        <taxon>Aspergillaceae</taxon>
        <taxon>Aspergillus</taxon>
        <taxon>Aspergillus subgen. Fumigati</taxon>
    </lineage>
</organism>
<evidence type="ECO:0000256" key="2">
    <source>
        <dbReference type="ARBA" id="ARBA00022692"/>
    </source>
</evidence>
<reference evidence="6" key="1">
    <citation type="journal article" date="2015" name="Genome Announc.">
        <title>Draft Genome Sequence of the Pathogenic Filamentous Fungus Aspergillus udagawae Strain IFM 46973T.</title>
        <authorList>
            <person name="Kusuya Y."/>
            <person name="Takahashi-Nakaguchi A."/>
            <person name="Takahashi H."/>
            <person name="Yaguchi T."/>
        </authorList>
    </citation>
    <scope>NUCLEOTIDE SEQUENCE</scope>
    <source>
        <strain evidence="6">IFM 46973</strain>
    </source>
</reference>
<comment type="caution">
    <text evidence="6">The sequence shown here is derived from an EMBL/GenBank/DDBJ whole genome shotgun (WGS) entry which is preliminary data.</text>
</comment>
<keyword evidence="2 5" id="KW-0812">Transmembrane</keyword>
<protein>
    <recommendedName>
        <fullName evidence="8">Lactose permease</fullName>
    </recommendedName>
</protein>
<dbReference type="Pfam" id="PF00083">
    <property type="entry name" value="Sugar_tr"/>
    <property type="match status" value="1"/>
</dbReference>
<evidence type="ECO:0000313" key="6">
    <source>
        <dbReference type="EMBL" id="GIC86412.1"/>
    </source>
</evidence>
<keyword evidence="4 5" id="KW-0472">Membrane</keyword>
<feature type="transmembrane region" description="Helical" evidence="5">
    <location>
        <begin position="150"/>
        <end position="172"/>
    </location>
</feature>
<dbReference type="RefSeq" id="XP_043143678.1">
    <property type="nucleotide sequence ID" value="XM_043287743.1"/>
</dbReference>
<feature type="transmembrane region" description="Helical" evidence="5">
    <location>
        <begin position="250"/>
        <end position="268"/>
    </location>
</feature>
<evidence type="ECO:0000256" key="4">
    <source>
        <dbReference type="ARBA" id="ARBA00023136"/>
    </source>
</evidence>
<dbReference type="InterPro" id="IPR005828">
    <property type="entry name" value="MFS_sugar_transport-like"/>
</dbReference>
<reference evidence="6" key="2">
    <citation type="submission" date="2021-01" db="EMBL/GenBank/DDBJ databases">
        <title>Pan-genome distribution and transcriptional activeness of fungal secondary metabolism genes in Aspergillus section Fumigati.</title>
        <authorList>
            <person name="Takahashi H."/>
            <person name="Umemura M."/>
            <person name="Ninomiya A."/>
            <person name="Kusuya Y."/>
            <person name="Urayama S."/>
            <person name="Shimizu M."/>
            <person name="Watanabe A."/>
            <person name="Kamei K."/>
            <person name="Yaguchi T."/>
            <person name="Hagiwara D."/>
        </authorList>
    </citation>
    <scope>NUCLEOTIDE SEQUENCE</scope>
    <source>
        <strain evidence="6">IFM 46973</strain>
    </source>
</reference>
<dbReference type="Gene3D" id="1.20.1250.20">
    <property type="entry name" value="MFS general substrate transporter like domains"/>
    <property type="match status" value="2"/>
</dbReference>
<feature type="transmembrane region" description="Helical" evidence="5">
    <location>
        <begin position="220"/>
        <end position="238"/>
    </location>
</feature>
<name>A0A8E0UUK2_9EURO</name>